<gene>
    <name evidence="6" type="ORF">AAF712_004677</name>
</gene>
<keyword evidence="7" id="KW-1185">Reference proteome</keyword>
<dbReference type="PANTHER" id="PTHR31297">
    <property type="entry name" value="GLUCAN ENDO-1,6-BETA-GLUCOSIDASE B"/>
    <property type="match status" value="1"/>
</dbReference>
<evidence type="ECO:0000259" key="5">
    <source>
        <dbReference type="Pfam" id="PF00150"/>
    </source>
</evidence>
<dbReference type="InterPro" id="IPR001547">
    <property type="entry name" value="Glyco_hydro_5"/>
</dbReference>
<feature type="domain" description="Glycoside hydrolase family 5" evidence="5">
    <location>
        <begin position="77"/>
        <end position="354"/>
    </location>
</feature>
<dbReference type="EMBL" id="JBBXMP010000019">
    <property type="protein sequence ID" value="KAL0068290.1"/>
    <property type="molecule type" value="Genomic_DNA"/>
</dbReference>
<organism evidence="6 7">
    <name type="scientific">Marasmius tenuissimus</name>
    <dbReference type="NCBI Taxonomy" id="585030"/>
    <lineage>
        <taxon>Eukaryota</taxon>
        <taxon>Fungi</taxon>
        <taxon>Dikarya</taxon>
        <taxon>Basidiomycota</taxon>
        <taxon>Agaricomycotina</taxon>
        <taxon>Agaricomycetes</taxon>
        <taxon>Agaricomycetidae</taxon>
        <taxon>Agaricales</taxon>
        <taxon>Marasmiineae</taxon>
        <taxon>Marasmiaceae</taxon>
        <taxon>Marasmius</taxon>
    </lineage>
</organism>
<evidence type="ECO:0000256" key="1">
    <source>
        <dbReference type="ARBA" id="ARBA00005641"/>
    </source>
</evidence>
<protein>
    <recommendedName>
        <fullName evidence="5">Glycoside hydrolase family 5 domain-containing protein</fullName>
    </recommendedName>
</protein>
<dbReference type="PANTHER" id="PTHR31297:SF13">
    <property type="entry name" value="PUTATIVE-RELATED"/>
    <property type="match status" value="1"/>
</dbReference>
<evidence type="ECO:0000256" key="2">
    <source>
        <dbReference type="ARBA" id="ARBA00022801"/>
    </source>
</evidence>
<comment type="caution">
    <text evidence="6">The sequence shown here is derived from an EMBL/GenBank/DDBJ whole genome shotgun (WGS) entry which is preliminary data.</text>
</comment>
<name>A0ABR3A409_9AGAR</name>
<evidence type="ECO:0000256" key="4">
    <source>
        <dbReference type="RuleBase" id="RU361153"/>
    </source>
</evidence>
<evidence type="ECO:0000313" key="7">
    <source>
        <dbReference type="Proteomes" id="UP001437256"/>
    </source>
</evidence>
<comment type="similarity">
    <text evidence="1 4">Belongs to the glycosyl hydrolase 5 (cellulase A) family.</text>
</comment>
<dbReference type="InterPro" id="IPR050386">
    <property type="entry name" value="Glycosyl_hydrolase_5"/>
</dbReference>
<evidence type="ECO:0000313" key="6">
    <source>
        <dbReference type="EMBL" id="KAL0068290.1"/>
    </source>
</evidence>
<dbReference type="Gene3D" id="3.20.20.80">
    <property type="entry name" value="Glycosidases"/>
    <property type="match status" value="1"/>
</dbReference>
<evidence type="ECO:0000256" key="3">
    <source>
        <dbReference type="ARBA" id="ARBA00023295"/>
    </source>
</evidence>
<sequence length="495" mass="57329">MSASFIKVKGTRFVVDDSGTEREIVLRGAGLGGWMMMENFISGFPAVEYQMREGLAASIGQEKADFFFDKFLEYFFTKSDAAFYKSLGLNCIRIAINYKHFEDDMNPRVLKPDAFRHLDRVVSLCADEGIHTIIDLHAAPGGQSGGWHADGGTHIGNFWRHKDFQDRFVWLWEEIAKRYKNNTWVAGYNLLNEPADPHPTQAKLMEIYDRTCKAVSSTDTNHVIFLDGNTFATDFSKFPDDATARWGANIAFAIHDYATYGFPKFENRAGHGVYTGSEEQKEKMANVYKTKREWMDKRGFCVWNGEWGPVYAREDYDGGKEKADEINKRRYMVLRDQLEIYQKDRLSWSIWLYKDIGFQGMVYVSPNTPYMQHFRSFLHKKYRIATDAWGADDKLVKHIYDPIVNLIKTEVPDSDTNRLYPHLWSTEERTSRISRTILLAEYLVAEWADMFKELVSGDDWKDKLDGLARSFEFENCEKRDELNGYLQRSAGLSTK</sequence>
<dbReference type="InterPro" id="IPR017853">
    <property type="entry name" value="GH"/>
</dbReference>
<proteinExistence type="inferred from homology"/>
<reference evidence="6 7" key="1">
    <citation type="submission" date="2024-05" db="EMBL/GenBank/DDBJ databases">
        <title>A draft genome resource for the thread blight pathogen Marasmius tenuissimus strain MS-2.</title>
        <authorList>
            <person name="Yulfo-Soto G.E."/>
            <person name="Baruah I.K."/>
            <person name="Amoako-Attah I."/>
            <person name="Bukari Y."/>
            <person name="Meinhardt L.W."/>
            <person name="Bailey B.A."/>
            <person name="Cohen S.P."/>
        </authorList>
    </citation>
    <scope>NUCLEOTIDE SEQUENCE [LARGE SCALE GENOMIC DNA]</scope>
    <source>
        <strain evidence="6 7">MS-2</strain>
    </source>
</reference>
<dbReference type="SUPFAM" id="SSF51445">
    <property type="entry name" value="(Trans)glycosidases"/>
    <property type="match status" value="1"/>
</dbReference>
<keyword evidence="3 4" id="KW-0326">Glycosidase</keyword>
<dbReference type="Proteomes" id="UP001437256">
    <property type="component" value="Unassembled WGS sequence"/>
</dbReference>
<dbReference type="Pfam" id="PF00150">
    <property type="entry name" value="Cellulase"/>
    <property type="match status" value="1"/>
</dbReference>
<accession>A0ABR3A409</accession>
<keyword evidence="2 4" id="KW-0378">Hydrolase</keyword>